<dbReference type="PANTHER" id="PTHR33112">
    <property type="entry name" value="DOMAIN PROTEIN, PUTATIVE-RELATED"/>
    <property type="match status" value="1"/>
</dbReference>
<dbReference type="Proteomes" id="UP000696280">
    <property type="component" value="Unassembled WGS sequence"/>
</dbReference>
<protein>
    <recommendedName>
        <fullName evidence="1">Heterokaryon incompatibility domain-containing protein</fullName>
    </recommendedName>
</protein>
<dbReference type="Pfam" id="PF06985">
    <property type="entry name" value="HET"/>
    <property type="match status" value="1"/>
</dbReference>
<gene>
    <name evidence="2" type="ORF">HYFRA_00009270</name>
</gene>
<comment type="caution">
    <text evidence="2">The sequence shown here is derived from an EMBL/GenBank/DDBJ whole genome shotgun (WGS) entry which is preliminary data.</text>
</comment>
<proteinExistence type="predicted"/>
<dbReference type="EMBL" id="CAJVRL010000077">
    <property type="protein sequence ID" value="CAG8957069.1"/>
    <property type="molecule type" value="Genomic_DNA"/>
</dbReference>
<organism evidence="2 3">
    <name type="scientific">Hymenoscyphus fraxineus</name>
    <dbReference type="NCBI Taxonomy" id="746836"/>
    <lineage>
        <taxon>Eukaryota</taxon>
        <taxon>Fungi</taxon>
        <taxon>Dikarya</taxon>
        <taxon>Ascomycota</taxon>
        <taxon>Pezizomycotina</taxon>
        <taxon>Leotiomycetes</taxon>
        <taxon>Helotiales</taxon>
        <taxon>Helotiaceae</taxon>
        <taxon>Hymenoscyphus</taxon>
    </lineage>
</organism>
<evidence type="ECO:0000259" key="1">
    <source>
        <dbReference type="Pfam" id="PF06985"/>
    </source>
</evidence>
<dbReference type="PANTHER" id="PTHR33112:SF12">
    <property type="entry name" value="HETEROKARYON INCOMPATIBILITY DOMAIN-CONTAINING PROTEIN"/>
    <property type="match status" value="1"/>
</dbReference>
<name>A0A9N9L0V8_9HELO</name>
<accession>A0A9N9L0V8</accession>
<dbReference type="AlphaFoldDB" id="A0A9N9L0V8"/>
<sequence length="675" mass="77005">MSQNTLTPKAYRRIQLMRQVPRGVSIRTHKDEQYEVCNVEIEIYQPPALFRDSESYPPPKVLLVRSGSLDGLHCARKIYGEQVDLSLVKKWISVCENGHKGCLSLGDFGHIGRDQLSNNVHRLKVIDVSQRMVVTAPPDCRYAALSYVWGKGPVQFQTTKANLAIISSILGLDALGVQIPQTITDAMTLVYGIGERYLWVDTLCIVQDDLESKSYWIAEMASVYRRALVTILAASGEDANAGLPGIRPGSRKKRDQIIEEVKPGVQLMVTEGPTTGWDLTEGTVYRFQERLLSRRNIIFGKDKTSFECSQTKFEEEMIYEHEDFTYQDHEAFGLNQSTPLMTLNASVSIDQTYSFSDPLYDNYIKIMCEYSRKMLTHEGDILNAFAGITRVLSADMESPFLYGHPVRFFDLSLLWQWSFSVRVLRRRHGFPSWSWSGWLGEKEGCKSRIGNEETWQKEYSFIVWKVSENRDEIANGSMLSPAIRRPDRTPDEVLGGPRNFGLKHTNFAIPQQDQELSYLEDFTYTRTTSQYQHHLVFWSLSLKFQVRLDIWGRLSMKAHTTDLFDPEKHELLILGKAGQHCGRLFHGCANHAMMAEIALGKKVLCDFLVLSVGECGKDCIRHYPREKKECLALNVIAVDWNEGIAERIGIGIIFSHTLEEDCFEPGPQWREIILA</sequence>
<evidence type="ECO:0000313" key="3">
    <source>
        <dbReference type="Proteomes" id="UP000696280"/>
    </source>
</evidence>
<feature type="domain" description="Heterokaryon incompatibility" evidence="1">
    <location>
        <begin position="142"/>
        <end position="259"/>
    </location>
</feature>
<reference evidence="2" key="1">
    <citation type="submission" date="2021-07" db="EMBL/GenBank/DDBJ databases">
        <authorList>
            <person name="Durling M."/>
        </authorList>
    </citation>
    <scope>NUCLEOTIDE SEQUENCE</scope>
</reference>
<dbReference type="OrthoDB" id="2958217at2759"/>
<dbReference type="InterPro" id="IPR010730">
    <property type="entry name" value="HET"/>
</dbReference>
<keyword evidence="3" id="KW-1185">Reference proteome</keyword>
<evidence type="ECO:0000313" key="2">
    <source>
        <dbReference type="EMBL" id="CAG8957069.1"/>
    </source>
</evidence>